<dbReference type="PANTHER" id="PTHR37302">
    <property type="entry name" value="SLR1116 PROTEIN"/>
    <property type="match status" value="1"/>
</dbReference>
<evidence type="ECO:0000256" key="2">
    <source>
        <dbReference type="ARBA" id="ARBA00022723"/>
    </source>
</evidence>
<comment type="similarity">
    <text evidence="1">Belongs to the DinB family.</text>
</comment>
<dbReference type="KEGG" id="bao:BAMF_1170"/>
<keyword evidence="2 3" id="KW-0479">Metal-binding</keyword>
<dbReference type="Proteomes" id="UP000006562">
    <property type="component" value="Chromosome"/>
</dbReference>
<protein>
    <submittedName>
        <fullName evidence="4">Uncharacterized protein yisT</fullName>
    </submittedName>
</protein>
<gene>
    <name evidence="4" type="primary">yisT</name>
    <name evidence="4" type="ordered locus">BAMF_1170</name>
</gene>
<dbReference type="GO" id="GO:0046872">
    <property type="term" value="F:metal ion binding"/>
    <property type="evidence" value="ECO:0007669"/>
    <property type="project" value="UniProtKB-KW"/>
</dbReference>
<dbReference type="PANTHER" id="PTHR37302:SF1">
    <property type="entry name" value="PROTEIN DINB"/>
    <property type="match status" value="1"/>
</dbReference>
<dbReference type="SUPFAM" id="SSF109854">
    <property type="entry name" value="DinB/YfiT-like putative metalloenzymes"/>
    <property type="match status" value="1"/>
</dbReference>
<evidence type="ECO:0000313" key="5">
    <source>
        <dbReference type="Proteomes" id="UP000006562"/>
    </source>
</evidence>
<organism evidence="4 5">
    <name type="scientific">Bacillus amyloliquefaciens (strain ATCC 23350 / DSM 7 / BCRC 11601 / CCUG 28519 / NBRC 15535 / NRRL B-14393 / F)</name>
    <dbReference type="NCBI Taxonomy" id="692420"/>
    <lineage>
        <taxon>Bacteria</taxon>
        <taxon>Bacillati</taxon>
        <taxon>Bacillota</taxon>
        <taxon>Bacilli</taxon>
        <taxon>Bacillales</taxon>
        <taxon>Bacillaceae</taxon>
        <taxon>Bacillus</taxon>
        <taxon>Bacillus amyloliquefaciens group</taxon>
    </lineage>
</organism>
<evidence type="ECO:0000256" key="3">
    <source>
        <dbReference type="PIRSR" id="PIRSR607837-1"/>
    </source>
</evidence>
<keyword evidence="5" id="KW-1185">Reference proteome</keyword>
<feature type="binding site" evidence="3">
    <location>
        <position position="149"/>
    </location>
    <ligand>
        <name>a divalent metal cation</name>
        <dbReference type="ChEBI" id="CHEBI:60240"/>
    </ligand>
</feature>
<evidence type="ECO:0000313" key="4">
    <source>
        <dbReference type="EMBL" id="CBI42296.1"/>
    </source>
</evidence>
<accession>A0A9P1JGJ7</accession>
<proteinExistence type="inferred from homology"/>
<dbReference type="InterPro" id="IPR007837">
    <property type="entry name" value="DinB"/>
</dbReference>
<reference evidence="5" key="2">
    <citation type="journal article" date="2011" name="J. Biotechnol.">
        <title>Genome sequence of B. amyloliquefaciens type strain DSM7(T) reveals differences to plant-associated B. amyloliquefaciens FZB42.</title>
        <authorList>
            <person name="Ruckert C."/>
            <person name="Blom J."/>
            <person name="Chen X."/>
            <person name="Reva O."/>
            <person name="Borriss R."/>
        </authorList>
    </citation>
    <scope>NUCLEOTIDE SEQUENCE [LARGE SCALE GENOMIC DNA]</scope>
    <source>
        <strain evidence="5">DSM 7</strain>
    </source>
</reference>
<feature type="binding site" evidence="3">
    <location>
        <position position="145"/>
    </location>
    <ligand>
        <name>a divalent metal cation</name>
        <dbReference type="ChEBI" id="CHEBI:60240"/>
    </ligand>
</feature>
<dbReference type="EMBL" id="FN597644">
    <property type="protein sequence ID" value="CBI42296.1"/>
    <property type="molecule type" value="Genomic_DNA"/>
</dbReference>
<dbReference type="Pfam" id="PF05163">
    <property type="entry name" value="DinB"/>
    <property type="match status" value="1"/>
</dbReference>
<sequence>MLNVPKGKGGIGMSEILKLHHYHRWANEQVIQHLKTMPAASLQQELKSVFPTVNAVLVHICRADYIWLHVLYGETYEQIVSRFDQFEKLGGDLGAIEHRMTEQYEDYSRFLKVLENPEGPISISHPRLGTLKTTYADVIRHVVNHGTYHRGNISAMLHQMGYKGVPTDYIFFQTNHKKAKAC</sequence>
<name>A0A9P1JGJ7_BACAS</name>
<reference evidence="4 5" key="1">
    <citation type="journal article" date="2011" name="Int. J. Syst. Evol. Microbiol.">
        <title>Relationship of Bacillus amyloliquefaciens clades associated with strains DSM 7T and FZB42T: a proposal for Bacillus amyloliquefaciens subsp. amyloliquefaciens subsp. nov. and Bacillus amyloliquefaciens subsp. plantarum subsp. nov. based on complete genome sequence comparisons.</title>
        <authorList>
            <person name="Borriss R."/>
            <person name="Chen X.H."/>
            <person name="Rueckert C."/>
            <person name="Blom J."/>
            <person name="Becker A."/>
            <person name="Baumgarth B."/>
            <person name="Fan B."/>
            <person name="Pukall R."/>
            <person name="Schumann P."/>
            <person name="Sproer C."/>
            <person name="Junge H."/>
            <person name="Vater J."/>
            <person name="Puhler A."/>
            <person name="Klenk H.P."/>
        </authorList>
    </citation>
    <scope>NUCLEOTIDE SEQUENCE [LARGE SCALE GENOMIC DNA]</scope>
    <source>
        <strain evidence="5">DSM 7</strain>
    </source>
</reference>
<dbReference type="InterPro" id="IPR034660">
    <property type="entry name" value="DinB/YfiT-like"/>
</dbReference>
<feature type="binding site" evidence="3">
    <location>
        <position position="59"/>
    </location>
    <ligand>
        <name>a divalent metal cation</name>
        <dbReference type="ChEBI" id="CHEBI:60240"/>
    </ligand>
</feature>
<dbReference type="Gene3D" id="1.20.120.450">
    <property type="entry name" value="dinb family like domain"/>
    <property type="match status" value="1"/>
</dbReference>
<dbReference type="AlphaFoldDB" id="A0A9P1JGJ7"/>
<evidence type="ECO:0000256" key="1">
    <source>
        <dbReference type="ARBA" id="ARBA00008635"/>
    </source>
</evidence>